<dbReference type="Pfam" id="PF10902">
    <property type="entry name" value="WYL_2"/>
    <property type="match status" value="1"/>
</dbReference>
<dbReference type="EMBL" id="LR796167">
    <property type="protein sequence ID" value="CAB4123181.1"/>
    <property type="molecule type" value="Genomic_DNA"/>
</dbReference>
<sequence>MQYDFETETVAERRLILAEWLSQGQCVVTFRKVNGEIREMPCTLQAEMLPVSLNETARKPNPDVMLAFLVDKQEWRSFRLDNVICVSQD</sequence>
<name>A0A6J5KN11_9CAUD</name>
<accession>A0A6J5KN11</accession>
<proteinExistence type="predicted"/>
<organism evidence="1">
    <name type="scientific">uncultured Caudovirales phage</name>
    <dbReference type="NCBI Taxonomy" id="2100421"/>
    <lineage>
        <taxon>Viruses</taxon>
        <taxon>Duplodnaviria</taxon>
        <taxon>Heunggongvirae</taxon>
        <taxon>Uroviricota</taxon>
        <taxon>Caudoviricetes</taxon>
        <taxon>Peduoviridae</taxon>
        <taxon>Maltschvirus</taxon>
        <taxon>Maltschvirus maltsch</taxon>
    </lineage>
</organism>
<protein>
    <submittedName>
        <fullName evidence="1">WYL domain containing protein</fullName>
    </submittedName>
</protein>
<reference evidence="1" key="1">
    <citation type="submission" date="2020-04" db="EMBL/GenBank/DDBJ databases">
        <authorList>
            <person name="Chiriac C."/>
            <person name="Salcher M."/>
            <person name="Ghai R."/>
            <person name="Kavagutti S V."/>
        </authorList>
    </citation>
    <scope>NUCLEOTIDE SEQUENCE</scope>
</reference>
<dbReference type="InterPro" id="IPR024401">
    <property type="entry name" value="WYL_prot"/>
</dbReference>
<evidence type="ECO:0000313" key="1">
    <source>
        <dbReference type="EMBL" id="CAB4123181.1"/>
    </source>
</evidence>
<gene>
    <name evidence="1" type="ORF">UFOVP29_340</name>
</gene>